<dbReference type="OrthoDB" id="1453895at2"/>
<evidence type="ECO:0008006" key="4">
    <source>
        <dbReference type="Google" id="ProtNLM"/>
    </source>
</evidence>
<keyword evidence="3" id="KW-1185">Reference proteome</keyword>
<protein>
    <recommendedName>
        <fullName evidence="4">YokE-like PH domain-containing protein</fullName>
    </recommendedName>
</protein>
<reference evidence="2 3" key="1">
    <citation type="journal article" date="2011" name="J. Bacteriol.">
        <title>Genome sequence of Haloplasma contractile, an unusual contractile bacterium from a deep-sea anoxic brine lake.</title>
        <authorList>
            <person name="Antunes A."/>
            <person name="Alam I."/>
            <person name="El Dorry H."/>
            <person name="Siam R."/>
            <person name="Robertson A."/>
            <person name="Bajic V.B."/>
            <person name="Stingl U."/>
        </authorList>
    </citation>
    <scope>NUCLEOTIDE SEQUENCE [LARGE SCALE GENOMIC DNA]</scope>
    <source>
        <strain evidence="2 3">SSD-17B</strain>
    </source>
</reference>
<keyword evidence="1" id="KW-1133">Transmembrane helix</keyword>
<keyword evidence="1" id="KW-0812">Transmembrane</keyword>
<dbReference type="eggNOG" id="ENOG50337AV">
    <property type="taxonomic scope" value="Bacteria"/>
</dbReference>
<dbReference type="AlphaFoldDB" id="U2FLZ2"/>
<comment type="caution">
    <text evidence="2">The sequence shown here is derived from an EMBL/GenBank/DDBJ whole genome shotgun (WGS) entry which is preliminary data.</text>
</comment>
<feature type="transmembrane region" description="Helical" evidence="1">
    <location>
        <begin position="141"/>
        <end position="159"/>
    </location>
</feature>
<sequence>MSQLLNKLIDKLFRVKDNIKNFKEQYPNEEVLVAGGTKAVQGLKDEEISYNHKWITSYRTVLILTNKRLYTNQWKIELENIIEAKLIKIKSLFFKGFVLKVSTTDKKFFQFGLQDDPLWLDQKVLELKIEDGKVKMSRFSVLLRLTLLIIFLLFIYKAMF</sequence>
<evidence type="ECO:0000313" key="2">
    <source>
        <dbReference type="EMBL" id="ERJ13755.1"/>
    </source>
</evidence>
<gene>
    <name evidence="2" type="ORF">HLPCO_000421</name>
</gene>
<dbReference type="InParanoid" id="U2FLZ2"/>
<reference evidence="2 3" key="2">
    <citation type="journal article" date="2013" name="PLoS ONE">
        <title>INDIGO - INtegrated Data Warehouse of MIcrobial GenOmes with Examples from the Red Sea Extremophiles.</title>
        <authorList>
            <person name="Alam I."/>
            <person name="Antunes A."/>
            <person name="Kamau A.A."/>
            <person name="Ba Alawi W."/>
            <person name="Kalkatawi M."/>
            <person name="Stingl U."/>
            <person name="Bajic V.B."/>
        </authorList>
    </citation>
    <scope>NUCLEOTIDE SEQUENCE [LARGE SCALE GENOMIC DNA]</scope>
    <source>
        <strain evidence="2 3">SSD-17B</strain>
    </source>
</reference>
<accession>U2FLZ2</accession>
<dbReference type="RefSeq" id="WP_008826138.1">
    <property type="nucleotide sequence ID" value="NZ_AFNU02000001.1"/>
</dbReference>
<keyword evidence="1" id="KW-0472">Membrane</keyword>
<dbReference type="EMBL" id="AFNU02000001">
    <property type="protein sequence ID" value="ERJ13755.1"/>
    <property type="molecule type" value="Genomic_DNA"/>
</dbReference>
<organism evidence="2 3">
    <name type="scientific">Haloplasma contractile SSD-17B</name>
    <dbReference type="NCBI Taxonomy" id="1033810"/>
    <lineage>
        <taxon>Bacteria</taxon>
        <taxon>Bacillati</taxon>
        <taxon>Mycoplasmatota</taxon>
        <taxon>Mollicutes</taxon>
        <taxon>Haloplasmatales</taxon>
        <taxon>Haloplasmataceae</taxon>
        <taxon>Haloplasma</taxon>
    </lineage>
</organism>
<evidence type="ECO:0000313" key="3">
    <source>
        <dbReference type="Proteomes" id="UP000005707"/>
    </source>
</evidence>
<evidence type="ECO:0000256" key="1">
    <source>
        <dbReference type="SAM" id="Phobius"/>
    </source>
</evidence>
<dbReference type="Proteomes" id="UP000005707">
    <property type="component" value="Unassembled WGS sequence"/>
</dbReference>
<proteinExistence type="predicted"/>
<name>U2FLZ2_9MOLU</name>